<organism evidence="3 4">
    <name type="scientific">Bacillus xiamenensis</name>
    <dbReference type="NCBI Taxonomy" id="1178537"/>
    <lineage>
        <taxon>Bacteria</taxon>
        <taxon>Bacillati</taxon>
        <taxon>Bacillota</taxon>
        <taxon>Bacilli</taxon>
        <taxon>Bacillales</taxon>
        <taxon>Bacillaceae</taxon>
        <taxon>Bacillus</taxon>
    </lineage>
</organism>
<evidence type="ECO:0000259" key="2">
    <source>
        <dbReference type="SMART" id="SM00562"/>
    </source>
</evidence>
<feature type="domain" description="Nucleoside diphosphate kinase-like" evidence="2">
    <location>
        <begin position="6"/>
        <end position="133"/>
    </location>
</feature>
<dbReference type="Proteomes" id="UP001527057">
    <property type="component" value="Unassembled WGS sequence"/>
</dbReference>
<proteinExistence type="inferred from homology"/>
<comment type="similarity">
    <text evidence="1">Belongs to the NDK family.</text>
</comment>
<name>A0ABT4F4K8_9BACI</name>
<dbReference type="Gene3D" id="3.30.70.141">
    <property type="entry name" value="Nucleoside diphosphate kinase-like domain"/>
    <property type="match status" value="1"/>
</dbReference>
<dbReference type="Pfam" id="PF00334">
    <property type="entry name" value="NDK"/>
    <property type="match status" value="1"/>
</dbReference>
<dbReference type="SUPFAM" id="SSF54919">
    <property type="entry name" value="Nucleoside diphosphate kinase, NDK"/>
    <property type="match status" value="1"/>
</dbReference>
<comment type="caution">
    <text evidence="3">The sequence shown here is derived from an EMBL/GenBank/DDBJ whole genome shotgun (WGS) entry which is preliminary data.</text>
</comment>
<dbReference type="InterPro" id="IPR036850">
    <property type="entry name" value="NDK-like_dom_sf"/>
</dbReference>
<protein>
    <recommendedName>
        <fullName evidence="2">Nucleoside diphosphate kinase-like domain-containing protein</fullName>
    </recommendedName>
</protein>
<evidence type="ECO:0000256" key="1">
    <source>
        <dbReference type="PROSITE-ProRule" id="PRU00706"/>
    </source>
</evidence>
<gene>
    <name evidence="3" type="ORF">M5W27_14365</name>
</gene>
<comment type="caution">
    <text evidence="1">Lacks conserved residue(s) required for the propagation of feature annotation.</text>
</comment>
<sequence>MSSERDEYGIICIKPDGMKKQGLEKRVVSYMHEKNLTIVEKRNVHLTREQVHYYFHTIFMDHTYADYLSSGKMTVFLAKGENTAYKLRRIKVELRASYGLDSSTMKNMLHSVDHGCEYYDQFSLYFPKLSRKYYCGYADLTIEMKHYEQPQKLIHILETQTNLSWGGFICSKHQVDHIQSLHSTKINMLFGMRREFKYRNKLFHLIGYVKEPQHLLDIEDGMTIDQFIHFIKSKNGSVILDYVERSDLTVGFLVYAEKQFSLDGIVLYDPRRTLKDAEELEDLIETNTSMKFCGGSGGVDSAGAMTVGKRDFAKWIHHSHLKLKDFYYEWT</sequence>
<accession>A0ABT4F4K8</accession>
<reference evidence="3 4" key="1">
    <citation type="submission" date="2022-05" db="EMBL/GenBank/DDBJ databases">
        <title>Genome Sequencing of Bee-Associated Microbes.</title>
        <authorList>
            <person name="Dunlap C."/>
        </authorList>
    </citation>
    <scope>NUCLEOTIDE SEQUENCE [LARGE SCALE GENOMIC DNA]</scope>
    <source>
        <strain evidence="3 4">CBP-1093</strain>
    </source>
</reference>
<dbReference type="EMBL" id="JAMDMH010000034">
    <property type="protein sequence ID" value="MCY9576979.1"/>
    <property type="molecule type" value="Genomic_DNA"/>
</dbReference>
<dbReference type="SMART" id="SM00562">
    <property type="entry name" value="NDK"/>
    <property type="match status" value="1"/>
</dbReference>
<dbReference type="PROSITE" id="PS51374">
    <property type="entry name" value="NDPK_LIKE"/>
    <property type="match status" value="1"/>
</dbReference>
<evidence type="ECO:0000313" key="3">
    <source>
        <dbReference type="EMBL" id="MCY9576979.1"/>
    </source>
</evidence>
<keyword evidence="4" id="KW-1185">Reference proteome</keyword>
<evidence type="ECO:0000313" key="4">
    <source>
        <dbReference type="Proteomes" id="UP001527057"/>
    </source>
</evidence>
<dbReference type="RefSeq" id="WP_197226281.1">
    <property type="nucleotide sequence ID" value="NZ_JAMDMH010000034.1"/>
</dbReference>
<dbReference type="InterPro" id="IPR034907">
    <property type="entry name" value="NDK-like_dom"/>
</dbReference>